<keyword evidence="3" id="KW-1185">Reference proteome</keyword>
<keyword evidence="1" id="KW-0472">Membrane</keyword>
<dbReference type="RefSeq" id="WP_187755830.1">
    <property type="nucleotide sequence ID" value="NZ_JABURY010000018.1"/>
</dbReference>
<keyword evidence="1" id="KW-1133">Transmembrane helix</keyword>
<reference evidence="2 3" key="1">
    <citation type="submission" date="2020-06" db="EMBL/GenBank/DDBJ databases">
        <title>Frischella cerana isolated from Apis cerana gut homogenate.</title>
        <authorList>
            <person name="Wolter L.A."/>
            <person name="Suenami S."/>
            <person name="Miyazaki R."/>
        </authorList>
    </citation>
    <scope>NUCLEOTIDE SEQUENCE [LARGE SCALE GENOMIC DNA]</scope>
    <source>
        <strain evidence="2 3">Ac13</strain>
    </source>
</reference>
<dbReference type="InterPro" id="IPR045964">
    <property type="entry name" value="DUF6384"/>
</dbReference>
<feature type="transmembrane region" description="Helical" evidence="1">
    <location>
        <begin position="84"/>
        <end position="108"/>
    </location>
</feature>
<comment type="caution">
    <text evidence="2">The sequence shown here is derived from an EMBL/GenBank/DDBJ whole genome shotgun (WGS) entry which is preliminary data.</text>
</comment>
<proteinExistence type="predicted"/>
<sequence length="454" mass="51757">MSEFKLSDQLGAMAIIDELYQKQQLLLEHLDRETLHRNLQRDIKSYYQTQGLPINDETIEKGIKLWFDKRLRFNAPSHSWFQDLLIYCYISRNIIVFLVVIVLFICTVSHSSKVGRVKQLQNDINTTYNHIQDSKQSLDALNNEFIELNKQPINFVLVPAKKLKAIIVEALNQDDITPLTKPVFDSSSAIKKDTLNQLQQIDISVNNKLAKINSKLLELRNLLATDQQLAKLILSEPFINASKQYPILQVTVDAVLDSLNRGEKTVDLTRLETLYSTVERAEAIKNKIRADNIQLHRLNVPESDMAPVTSLQTALKADLKELNFTNVENYQTMIAYYIKLAQTPLNLIVVDNPNYKSGIVRTHDDTHGQSWYLIVTPTLPSGIAMPIWVKSIETGEMKLVSMFGQQVTQDIFNVVRADKAQDGHIDNNLLCQKTIGRLTFVCPSSVKPGRILEW</sequence>
<dbReference type="Proteomes" id="UP000651208">
    <property type="component" value="Unassembled WGS sequence"/>
</dbReference>
<name>A0ABR7QYT8_9GAMM</name>
<accession>A0ABR7QYT8</accession>
<protein>
    <submittedName>
        <fullName evidence="2">Uncharacterized protein</fullName>
    </submittedName>
</protein>
<gene>
    <name evidence="2" type="ORF">FcAc13_08690</name>
</gene>
<keyword evidence="1" id="KW-0812">Transmembrane</keyword>
<evidence type="ECO:0000313" key="3">
    <source>
        <dbReference type="Proteomes" id="UP000651208"/>
    </source>
</evidence>
<dbReference type="Pfam" id="PF19911">
    <property type="entry name" value="DUF6384"/>
    <property type="match status" value="2"/>
</dbReference>
<dbReference type="EMBL" id="JABURY010000018">
    <property type="protein sequence ID" value="MBC9131384.1"/>
    <property type="molecule type" value="Genomic_DNA"/>
</dbReference>
<evidence type="ECO:0000313" key="2">
    <source>
        <dbReference type="EMBL" id="MBC9131384.1"/>
    </source>
</evidence>
<organism evidence="2 3">
    <name type="scientific">Frischella japonica</name>
    <dbReference type="NCBI Taxonomy" id="2741544"/>
    <lineage>
        <taxon>Bacteria</taxon>
        <taxon>Pseudomonadati</taxon>
        <taxon>Pseudomonadota</taxon>
        <taxon>Gammaproteobacteria</taxon>
        <taxon>Orbales</taxon>
        <taxon>Orbaceae</taxon>
        <taxon>Frischella</taxon>
    </lineage>
</organism>
<evidence type="ECO:0000256" key="1">
    <source>
        <dbReference type="SAM" id="Phobius"/>
    </source>
</evidence>